<dbReference type="Proteomes" id="UP000248584">
    <property type="component" value="Unassembled WGS sequence"/>
</dbReference>
<evidence type="ECO:0008006" key="3">
    <source>
        <dbReference type="Google" id="ProtNLM"/>
    </source>
</evidence>
<evidence type="ECO:0000313" key="1">
    <source>
        <dbReference type="EMBL" id="PZX44424.1"/>
    </source>
</evidence>
<dbReference type="RefSeq" id="WP_015362275.1">
    <property type="nucleotide sequence ID" value="NZ_QKZR01000001.1"/>
</dbReference>
<protein>
    <recommendedName>
        <fullName evidence="3">Secreted protein</fullName>
    </recommendedName>
</protein>
<sequence>MSRFIIIVFSLFISSGVYAQNYKVKISELEKTFRKSIEQDSKRSIRTLSNPWVINNTDSLFFKSDIVKLINPKTQFQFDFCKKINWSFYKKDKFYQVESQDCQEPTTAKVADENS</sequence>
<organism evidence="1 2">
    <name type="scientific">Nonlabens dokdonensis</name>
    <dbReference type="NCBI Taxonomy" id="328515"/>
    <lineage>
        <taxon>Bacteria</taxon>
        <taxon>Pseudomonadati</taxon>
        <taxon>Bacteroidota</taxon>
        <taxon>Flavobacteriia</taxon>
        <taxon>Flavobacteriales</taxon>
        <taxon>Flavobacteriaceae</taxon>
        <taxon>Nonlabens</taxon>
    </lineage>
</organism>
<keyword evidence="2" id="KW-1185">Reference proteome</keyword>
<proteinExistence type="predicted"/>
<reference evidence="1 2" key="1">
    <citation type="submission" date="2018-06" db="EMBL/GenBank/DDBJ databases">
        <title>Genomic Encyclopedia of Archaeal and Bacterial Type Strains, Phase II (KMG-II): from individual species to whole genera.</title>
        <authorList>
            <person name="Goeker M."/>
        </authorList>
    </citation>
    <scope>NUCLEOTIDE SEQUENCE [LARGE SCALE GENOMIC DNA]</scope>
    <source>
        <strain evidence="1 2">DSM 17205</strain>
    </source>
</reference>
<comment type="caution">
    <text evidence="1">The sequence shown here is derived from an EMBL/GenBank/DDBJ whole genome shotgun (WGS) entry which is preliminary data.</text>
</comment>
<dbReference type="EMBL" id="QKZR01000001">
    <property type="protein sequence ID" value="PZX44424.1"/>
    <property type="molecule type" value="Genomic_DNA"/>
</dbReference>
<evidence type="ECO:0000313" key="2">
    <source>
        <dbReference type="Proteomes" id="UP000248584"/>
    </source>
</evidence>
<name>A0ABX5Q317_9FLAO</name>
<accession>A0ABX5Q317</accession>
<gene>
    <name evidence="1" type="ORF">LX97_01435</name>
</gene>